<feature type="binding site" evidence="6">
    <location>
        <position position="184"/>
    </location>
    <ligand>
        <name>NAD(+)</name>
        <dbReference type="ChEBI" id="CHEBI:57540"/>
    </ligand>
</feature>
<evidence type="ECO:0000259" key="7">
    <source>
        <dbReference type="Pfam" id="PF01958"/>
    </source>
</evidence>
<comment type="miscellaneous">
    <text evidence="6">The iminoaspartate product is unstable in aqueous solution and can decompose to oxaloacetate and ammonia.</text>
</comment>
<keyword evidence="4 6" id="KW-0560">Oxidoreductase</keyword>
<dbReference type="GO" id="GO:0016639">
    <property type="term" value="F:oxidoreductase activity, acting on the CH-NH2 group of donors, NAD or NADP as acceptor"/>
    <property type="evidence" value="ECO:0007669"/>
    <property type="project" value="UniProtKB-UniRule"/>
</dbReference>
<dbReference type="InterPro" id="IPR011182">
    <property type="entry name" value="L-Asp_DH"/>
</dbReference>
<dbReference type="SUPFAM" id="SSF51735">
    <property type="entry name" value="NAD(P)-binding Rossmann-fold domains"/>
    <property type="match status" value="1"/>
</dbReference>
<dbReference type="HAMAP" id="MF_01265">
    <property type="entry name" value="NadX"/>
    <property type="match status" value="1"/>
</dbReference>
<keyword evidence="5 6" id="KW-0520">NAD</keyword>
<dbReference type="AlphaFoldDB" id="A0A1H1T5D6"/>
<dbReference type="OrthoDB" id="956698at2"/>
<comment type="similarity">
    <text evidence="1 6">Belongs to the L-aspartate dehydrogenase family.</text>
</comment>
<dbReference type="GO" id="GO:0051287">
    <property type="term" value="F:NAD binding"/>
    <property type="evidence" value="ECO:0007669"/>
    <property type="project" value="UniProtKB-UniRule"/>
</dbReference>
<keyword evidence="3 6" id="KW-0521">NADP</keyword>
<evidence type="ECO:0000259" key="8">
    <source>
        <dbReference type="Pfam" id="PF03447"/>
    </source>
</evidence>
<dbReference type="Gene3D" id="3.40.50.720">
    <property type="entry name" value="NAD(P)-binding Rossmann-like Domain"/>
    <property type="match status" value="1"/>
</dbReference>
<feature type="domain" description="Aspartate dehydrogenase" evidence="7">
    <location>
        <begin position="162"/>
        <end position="255"/>
    </location>
</feature>
<dbReference type="PANTHER" id="PTHR31873:SF6">
    <property type="entry name" value="ASPARTATE DEHYDROGENASE DOMAIN-CONTAINING PROTEIN"/>
    <property type="match status" value="1"/>
</dbReference>
<feature type="binding site" evidence="6">
    <location>
        <position position="115"/>
    </location>
    <ligand>
        <name>NAD(+)</name>
        <dbReference type="ChEBI" id="CHEBI:57540"/>
    </ligand>
</feature>
<protein>
    <recommendedName>
        <fullName evidence="6">L-aspartate dehydrogenase</fullName>
        <ecNumber evidence="6">1.4.1.21</ecNumber>
    </recommendedName>
</protein>
<evidence type="ECO:0000256" key="4">
    <source>
        <dbReference type="ARBA" id="ARBA00023002"/>
    </source>
</evidence>
<comment type="function">
    <text evidence="6">Specifically catalyzes the NAD or NADP-dependent dehydrogenation of L-aspartate to iminoaspartate.</text>
</comment>
<dbReference type="EC" id="1.4.1.21" evidence="6"/>
<evidence type="ECO:0000256" key="5">
    <source>
        <dbReference type="ARBA" id="ARBA00023027"/>
    </source>
</evidence>
<organism evidence="9 10">
    <name type="scientific">Agrococcus carbonis</name>
    <dbReference type="NCBI Taxonomy" id="684552"/>
    <lineage>
        <taxon>Bacteria</taxon>
        <taxon>Bacillati</taxon>
        <taxon>Actinomycetota</taxon>
        <taxon>Actinomycetes</taxon>
        <taxon>Micrococcales</taxon>
        <taxon>Microbacteriaceae</taxon>
        <taxon>Agrococcus</taxon>
    </lineage>
</organism>
<feature type="domain" description="Aspartate/homoserine dehydrogenase NAD-binding" evidence="8">
    <location>
        <begin position="9"/>
        <end position="102"/>
    </location>
</feature>
<dbReference type="InterPro" id="IPR005106">
    <property type="entry name" value="Asp/hSer_DH_NAD-bd"/>
</dbReference>
<reference evidence="10" key="1">
    <citation type="submission" date="2016-10" db="EMBL/GenBank/DDBJ databases">
        <authorList>
            <person name="Varghese N."/>
            <person name="Submissions S."/>
        </authorList>
    </citation>
    <scope>NUCLEOTIDE SEQUENCE [LARGE SCALE GENOMIC DNA]</scope>
    <source>
        <strain evidence="10">DSM 22965</strain>
    </source>
</reference>
<dbReference type="InterPro" id="IPR036291">
    <property type="entry name" value="NAD(P)-bd_dom_sf"/>
</dbReference>
<dbReference type="UniPathway" id="UPA00253">
    <property type="reaction ID" value="UER00456"/>
</dbReference>
<evidence type="ECO:0000256" key="1">
    <source>
        <dbReference type="ARBA" id="ARBA00008331"/>
    </source>
</evidence>
<comment type="catalytic activity">
    <reaction evidence="6">
        <text>L-aspartate + NAD(+) + H2O = oxaloacetate + NH4(+) + NADH + H(+)</text>
        <dbReference type="Rhea" id="RHEA:11788"/>
        <dbReference type="ChEBI" id="CHEBI:15377"/>
        <dbReference type="ChEBI" id="CHEBI:15378"/>
        <dbReference type="ChEBI" id="CHEBI:16452"/>
        <dbReference type="ChEBI" id="CHEBI:28938"/>
        <dbReference type="ChEBI" id="CHEBI:29991"/>
        <dbReference type="ChEBI" id="CHEBI:57540"/>
        <dbReference type="ChEBI" id="CHEBI:57945"/>
        <dbReference type="EC" id="1.4.1.21"/>
    </reaction>
</comment>
<keyword evidence="10" id="KW-1185">Reference proteome</keyword>
<evidence type="ECO:0000313" key="10">
    <source>
        <dbReference type="Proteomes" id="UP000199649"/>
    </source>
</evidence>
<comment type="catalytic activity">
    <reaction evidence="6">
        <text>L-aspartate + NADP(+) + H2O = oxaloacetate + NH4(+) + NADPH + H(+)</text>
        <dbReference type="Rhea" id="RHEA:11784"/>
        <dbReference type="ChEBI" id="CHEBI:15377"/>
        <dbReference type="ChEBI" id="CHEBI:15378"/>
        <dbReference type="ChEBI" id="CHEBI:16452"/>
        <dbReference type="ChEBI" id="CHEBI:28938"/>
        <dbReference type="ChEBI" id="CHEBI:29991"/>
        <dbReference type="ChEBI" id="CHEBI:57783"/>
        <dbReference type="ChEBI" id="CHEBI:58349"/>
        <dbReference type="EC" id="1.4.1.21"/>
    </reaction>
</comment>
<evidence type="ECO:0000313" key="9">
    <source>
        <dbReference type="EMBL" id="SDS55400.1"/>
    </source>
</evidence>
<proteinExistence type="inferred from homology"/>
<dbReference type="Pfam" id="PF03447">
    <property type="entry name" value="NAD_binding_3"/>
    <property type="match status" value="1"/>
</dbReference>
<comment type="pathway">
    <text evidence="6">Cofactor biosynthesis; NAD(+) biosynthesis; iminoaspartate from L-aspartate (dehydrogenase route): step 1/1.</text>
</comment>
<dbReference type="SUPFAM" id="SSF55347">
    <property type="entry name" value="Glyceraldehyde-3-phosphate dehydrogenase-like, C-terminal domain"/>
    <property type="match status" value="1"/>
</dbReference>
<accession>A0A1H1T5D6</accession>
<feature type="active site" evidence="6">
    <location>
        <position position="221"/>
    </location>
</feature>
<evidence type="ECO:0000256" key="2">
    <source>
        <dbReference type="ARBA" id="ARBA00022642"/>
    </source>
</evidence>
<dbReference type="PIRSF" id="PIRSF005227">
    <property type="entry name" value="Asp_dh_NAD_syn"/>
    <property type="match status" value="1"/>
</dbReference>
<dbReference type="RefSeq" id="WP_092667365.1">
    <property type="nucleotide sequence ID" value="NZ_LT629734.1"/>
</dbReference>
<sequence>MTARIALIGYGAIARELVEHLAPEREAGVVELAGAVVRHPERHPSPPGGFVPIGEAAARDLVVECAGVAAARQHGPALVAAGTALLVTSVGALADAEVARALLGGPGELVLTSGAIGGLDLIRAAAQAGGLDRATITTTKTASSLVQPWMGAAEAARIRGLAEPELLFDGTPAEAIERFPGNVNVAVALGIAARGLGDIADGLARVRVRIVADPRTDTSTHVIGAEGSSGAYRFEIGNRPSRANPRTSALTAQAVAADVRAWLARRGHGAAGP</sequence>
<dbReference type="GO" id="GO:0050661">
    <property type="term" value="F:NADP binding"/>
    <property type="evidence" value="ECO:0007669"/>
    <property type="project" value="UniProtKB-UniRule"/>
</dbReference>
<dbReference type="Pfam" id="PF01958">
    <property type="entry name" value="Asp_DH_C"/>
    <property type="match status" value="1"/>
</dbReference>
<dbReference type="STRING" id="684552.SAMN04489719_2583"/>
<gene>
    <name evidence="6" type="primary">nadX</name>
    <name evidence="9" type="ORF">SAMN04489719_2583</name>
</gene>
<dbReference type="InterPro" id="IPR020626">
    <property type="entry name" value="Asp_DH_prok"/>
</dbReference>
<evidence type="ECO:0000256" key="3">
    <source>
        <dbReference type="ARBA" id="ARBA00022857"/>
    </source>
</evidence>
<keyword evidence="2 6" id="KW-0662">Pyridine nucleotide biosynthesis</keyword>
<dbReference type="Gene3D" id="3.30.360.10">
    <property type="entry name" value="Dihydrodipicolinate Reductase, domain 2"/>
    <property type="match status" value="1"/>
</dbReference>
<name>A0A1H1T5D6_9MICO</name>
<dbReference type="Proteomes" id="UP000199649">
    <property type="component" value="Chromosome I"/>
</dbReference>
<dbReference type="InterPro" id="IPR002811">
    <property type="entry name" value="Asp_DH"/>
</dbReference>
<dbReference type="PANTHER" id="PTHR31873">
    <property type="entry name" value="L-ASPARTATE DEHYDROGENASE-RELATED"/>
    <property type="match status" value="1"/>
</dbReference>
<dbReference type="GO" id="GO:0033735">
    <property type="term" value="F:aspartate dehydrogenase [NAD(P)+] activity"/>
    <property type="evidence" value="ECO:0007669"/>
    <property type="project" value="UniProtKB-EC"/>
</dbReference>
<evidence type="ECO:0000256" key="6">
    <source>
        <dbReference type="HAMAP-Rule" id="MF_01265"/>
    </source>
</evidence>
<dbReference type="GO" id="GO:0009435">
    <property type="term" value="P:NAD+ biosynthetic process"/>
    <property type="evidence" value="ECO:0007669"/>
    <property type="project" value="UniProtKB-UniRule"/>
</dbReference>
<dbReference type="EMBL" id="LT629734">
    <property type="protein sequence ID" value="SDS55400.1"/>
    <property type="molecule type" value="Genomic_DNA"/>
</dbReference>